<reference evidence="1" key="1">
    <citation type="journal article" date="2013" name="Environ. Microbiol.">
        <title>Microbiota from the distal guts of lean and obese adolescents exhibit partial functional redundancy besides clear differences in community structure.</title>
        <authorList>
            <person name="Ferrer M."/>
            <person name="Ruiz A."/>
            <person name="Lanza F."/>
            <person name="Haange S.B."/>
            <person name="Oberbach A."/>
            <person name="Till H."/>
            <person name="Bargiela R."/>
            <person name="Campoy C."/>
            <person name="Segura M.T."/>
            <person name="Richter M."/>
            <person name="von Bergen M."/>
            <person name="Seifert J."/>
            <person name="Suarez A."/>
        </authorList>
    </citation>
    <scope>NUCLEOTIDE SEQUENCE</scope>
</reference>
<sequence length="164" mass="19683">MHMDYNFVVFGYDSGFYRTVLSDIMGLNSVIYRDLWGTKNKIAAMIYKLYFTPRLPNRHFPFKNLLYHAACDFHFADNRPICFLSFGRNFHDRTYPFLSYLKQHYPNAKFALYYEDLVETHRHDIGWVKQNFDLVLSYDYNDAKRYDILYYPTPYSAIPVESVT</sequence>
<evidence type="ECO:0000313" key="1">
    <source>
        <dbReference type="EMBL" id="EKC56576.1"/>
    </source>
</evidence>
<gene>
    <name evidence="1" type="ORF">OBE_10991</name>
</gene>
<accession>K1TBJ2</accession>
<dbReference type="AlphaFoldDB" id="K1TBJ2"/>
<dbReference type="EMBL" id="AJWZ01007555">
    <property type="protein sequence ID" value="EKC56576.1"/>
    <property type="molecule type" value="Genomic_DNA"/>
</dbReference>
<comment type="caution">
    <text evidence="1">The sequence shown here is derived from an EMBL/GenBank/DDBJ whole genome shotgun (WGS) entry which is preliminary data.</text>
</comment>
<feature type="non-terminal residue" evidence="1">
    <location>
        <position position="164"/>
    </location>
</feature>
<proteinExistence type="predicted"/>
<name>K1TBJ2_9ZZZZ</name>
<protein>
    <submittedName>
        <fullName evidence="1">Uncharacterized protein</fullName>
    </submittedName>
</protein>
<organism evidence="1">
    <name type="scientific">human gut metagenome</name>
    <dbReference type="NCBI Taxonomy" id="408170"/>
    <lineage>
        <taxon>unclassified sequences</taxon>
        <taxon>metagenomes</taxon>
        <taxon>organismal metagenomes</taxon>
    </lineage>
</organism>